<keyword evidence="2" id="KW-1185">Reference proteome</keyword>
<dbReference type="EMBL" id="VYZN01000964">
    <property type="protein sequence ID" value="KAE9522570.1"/>
    <property type="molecule type" value="Genomic_DNA"/>
</dbReference>
<evidence type="ECO:0000313" key="1">
    <source>
        <dbReference type="EMBL" id="KAE9522570.1"/>
    </source>
</evidence>
<organism evidence="1 2">
    <name type="scientific">Aphis glycines</name>
    <name type="common">Soybean aphid</name>
    <dbReference type="NCBI Taxonomy" id="307491"/>
    <lineage>
        <taxon>Eukaryota</taxon>
        <taxon>Metazoa</taxon>
        <taxon>Ecdysozoa</taxon>
        <taxon>Arthropoda</taxon>
        <taxon>Hexapoda</taxon>
        <taxon>Insecta</taxon>
        <taxon>Pterygota</taxon>
        <taxon>Neoptera</taxon>
        <taxon>Paraneoptera</taxon>
        <taxon>Hemiptera</taxon>
        <taxon>Sternorrhyncha</taxon>
        <taxon>Aphidomorpha</taxon>
        <taxon>Aphidoidea</taxon>
        <taxon>Aphididae</taxon>
        <taxon>Aphidini</taxon>
        <taxon>Aphis</taxon>
        <taxon>Aphis</taxon>
    </lineage>
</organism>
<accession>A0A6G0SW04</accession>
<dbReference type="Proteomes" id="UP000475862">
    <property type="component" value="Unassembled WGS sequence"/>
</dbReference>
<dbReference type="AlphaFoldDB" id="A0A6G0SW04"/>
<proteinExistence type="predicted"/>
<reference evidence="1 2" key="1">
    <citation type="submission" date="2019-08" db="EMBL/GenBank/DDBJ databases">
        <title>The genome of the soybean aphid Biotype 1, its phylome, world population structure and adaptation to the North American continent.</title>
        <authorList>
            <person name="Giordano R."/>
            <person name="Donthu R.K."/>
            <person name="Hernandez A.G."/>
            <person name="Wright C.L."/>
            <person name="Zimin A.V."/>
        </authorList>
    </citation>
    <scope>NUCLEOTIDE SEQUENCE [LARGE SCALE GENOMIC DNA]</scope>
    <source>
        <tissue evidence="1">Whole aphids</tissue>
    </source>
</reference>
<evidence type="ECO:0000313" key="2">
    <source>
        <dbReference type="Proteomes" id="UP000475862"/>
    </source>
</evidence>
<name>A0A6G0SW04_APHGL</name>
<protein>
    <submittedName>
        <fullName evidence="1">Uncharacterized protein</fullName>
    </submittedName>
</protein>
<gene>
    <name evidence="1" type="ORF">AGLY_017040</name>
</gene>
<dbReference type="OrthoDB" id="6630577at2759"/>
<sequence length="210" mass="24078">MSKILICVYVSTCVCRYIHKRVVIQIVCATTTIFDLLHYLVHNTLKNTTYNIDLDTGLCPCHEEILLGLCLPVTEEVRNKLHVIATGCSEIQDGWYSSTSEKITTDKCINVQHYHTEIEKENDQISQSNFITEIASYDNNVTKFNEMIENIKRSCLFDVEYFLPGMNNMVKLFDKNIKTHSSLLSAMMTFGKYSGIEPNSKRMNELVTNI</sequence>
<comment type="caution">
    <text evidence="1">The sequence shown here is derived from an EMBL/GenBank/DDBJ whole genome shotgun (WGS) entry which is preliminary data.</text>
</comment>